<reference evidence="2 3" key="1">
    <citation type="submission" date="2020-06" db="EMBL/GenBank/DDBJ databases">
        <authorList>
            <person name="Li R."/>
            <person name="Bekaert M."/>
        </authorList>
    </citation>
    <scope>NUCLEOTIDE SEQUENCE [LARGE SCALE GENOMIC DNA]</scope>
    <source>
        <strain evidence="3">wild</strain>
    </source>
</reference>
<dbReference type="EMBL" id="CACVKT020009308">
    <property type="protein sequence ID" value="CAC5421255.1"/>
    <property type="molecule type" value="Genomic_DNA"/>
</dbReference>
<dbReference type="Proteomes" id="UP000507470">
    <property type="component" value="Unassembled WGS sequence"/>
</dbReference>
<organism evidence="2 3">
    <name type="scientific">Mytilus coruscus</name>
    <name type="common">Sea mussel</name>
    <dbReference type="NCBI Taxonomy" id="42192"/>
    <lineage>
        <taxon>Eukaryota</taxon>
        <taxon>Metazoa</taxon>
        <taxon>Spiralia</taxon>
        <taxon>Lophotrochozoa</taxon>
        <taxon>Mollusca</taxon>
        <taxon>Bivalvia</taxon>
        <taxon>Autobranchia</taxon>
        <taxon>Pteriomorphia</taxon>
        <taxon>Mytilida</taxon>
        <taxon>Mytiloidea</taxon>
        <taxon>Mytilidae</taxon>
        <taxon>Mytilinae</taxon>
        <taxon>Mytilus</taxon>
    </lineage>
</organism>
<feature type="coiled-coil region" evidence="1">
    <location>
        <begin position="2"/>
        <end position="43"/>
    </location>
</feature>
<dbReference type="AlphaFoldDB" id="A0A6J8ENW7"/>
<proteinExistence type="predicted"/>
<evidence type="ECO:0000313" key="2">
    <source>
        <dbReference type="EMBL" id="CAC5421255.1"/>
    </source>
</evidence>
<evidence type="ECO:0000313" key="3">
    <source>
        <dbReference type="Proteomes" id="UP000507470"/>
    </source>
</evidence>
<accession>A0A6J8ENW7</accession>
<sequence>MINEDLKEKEKILERLFQAENRNFELEQTIKTLNRRISILEAQSIQQAKEPNSPSQNNCTQNNPVVVTDFSEPIRNNSNVDQPSSQNIILTPTAKSSHRDNNHSNRIQHHVDTSYTNGSEENHDQYRITPLQISQKTEIQHTGRAQIRTNPGLQQFKPYISPHQNLATSRQNCKAGQPIFYTTPNESDNHFFIQNRPKSPNQLIDAINSTKKDSQTVHSINNVDISHKTVKLLTFNCKNILTCGPFFAEATKHFDICLIQEHWLFNCQLNLLNVLNENLIGIGKSVDERDPLPPSHMPRGYGGVAIL</sequence>
<evidence type="ECO:0008006" key="4">
    <source>
        <dbReference type="Google" id="ProtNLM"/>
    </source>
</evidence>
<gene>
    <name evidence="2" type="ORF">MCOR_53395</name>
</gene>
<dbReference type="OrthoDB" id="10469602at2759"/>
<keyword evidence="3" id="KW-1185">Reference proteome</keyword>
<name>A0A6J8ENW7_MYTCO</name>
<keyword evidence="1" id="KW-0175">Coiled coil</keyword>
<protein>
    <recommendedName>
        <fullName evidence="4">Endonuclease/exonuclease/phosphatase domain-containing protein</fullName>
    </recommendedName>
</protein>
<evidence type="ECO:0000256" key="1">
    <source>
        <dbReference type="SAM" id="Coils"/>
    </source>
</evidence>